<dbReference type="PANTHER" id="PTHR10061">
    <property type="entry name" value="S-FORMYLGLUTATHIONE HYDROLASE"/>
    <property type="match status" value="1"/>
</dbReference>
<dbReference type="STRING" id="48709.A0A1D2MS82"/>
<accession>A0A1D2MS82</accession>
<keyword evidence="5 8" id="KW-0719">Serine esterase</keyword>
<dbReference type="GO" id="GO:0052689">
    <property type="term" value="F:carboxylic ester hydrolase activity"/>
    <property type="evidence" value="ECO:0007669"/>
    <property type="project" value="UniProtKB-KW"/>
</dbReference>
<keyword evidence="6 8" id="KW-0378">Hydrolase</keyword>
<dbReference type="SUPFAM" id="SSF53474">
    <property type="entry name" value="alpha/beta-Hydrolases"/>
    <property type="match status" value="1"/>
</dbReference>
<dbReference type="InterPro" id="IPR014186">
    <property type="entry name" value="S-formylglutathione_hydrol"/>
</dbReference>
<sequence length="296" mass="34019">TSSVVEDNTKVELVSSDKCFNGYQKIYKHWSKETKCTMKFSIYIPLQLHAEEKFNAIFFLSGVMCNEQNFIFKTGFQRYASDERIIFIGPDTSPRNVDLPGDRDSWVFGRSAGWYLDSTCEPWRTNYRMYSYITRELPEIIRQNFPITGKFGMCGHSMGGNGAIVCSLRNPTLFQTLSVLAPSCNPTSWGDELIYIPYLGAENRELWKQYDALEVAKAYKGPPKKILADCGSEDEYLHLLLPDKLTEVALVNRNVEVELHMREEYNHSYFFVASFIEKHIKYHAKALGTVNENVTC</sequence>
<evidence type="ECO:0000256" key="4">
    <source>
        <dbReference type="ARBA" id="ARBA00016774"/>
    </source>
</evidence>
<dbReference type="GO" id="GO:0018738">
    <property type="term" value="F:S-formylglutathione hydrolase activity"/>
    <property type="evidence" value="ECO:0007669"/>
    <property type="project" value="UniProtKB-EC"/>
</dbReference>
<evidence type="ECO:0000256" key="3">
    <source>
        <dbReference type="ARBA" id="ARBA00012479"/>
    </source>
</evidence>
<protein>
    <recommendedName>
        <fullName evidence="4 8">S-formylglutathione hydrolase</fullName>
        <ecNumber evidence="3 8">3.1.2.12</ecNumber>
    </recommendedName>
</protein>
<reference evidence="9 10" key="1">
    <citation type="journal article" date="2016" name="Genome Biol. Evol.">
        <title>Gene Family Evolution Reflects Adaptation to Soil Environmental Stressors in the Genome of the Collembolan Orchesella cincta.</title>
        <authorList>
            <person name="Faddeeva-Vakhrusheva A."/>
            <person name="Derks M.F."/>
            <person name="Anvar S.Y."/>
            <person name="Agamennone V."/>
            <person name="Suring W."/>
            <person name="Smit S."/>
            <person name="van Straalen N.M."/>
            <person name="Roelofs D."/>
        </authorList>
    </citation>
    <scope>NUCLEOTIDE SEQUENCE [LARGE SCALE GENOMIC DNA]</scope>
    <source>
        <tissue evidence="9">Mixed pool</tissue>
    </source>
</reference>
<evidence type="ECO:0000256" key="7">
    <source>
        <dbReference type="PIRSR" id="PIRSR614186-1"/>
    </source>
</evidence>
<evidence type="ECO:0000256" key="1">
    <source>
        <dbReference type="ARBA" id="ARBA00002608"/>
    </source>
</evidence>
<proteinExistence type="inferred from homology"/>
<keyword evidence="10" id="KW-1185">Reference proteome</keyword>
<dbReference type="EMBL" id="LJIJ01000603">
    <property type="protein sequence ID" value="ODM95947.1"/>
    <property type="molecule type" value="Genomic_DNA"/>
</dbReference>
<evidence type="ECO:0000256" key="2">
    <source>
        <dbReference type="ARBA" id="ARBA00005622"/>
    </source>
</evidence>
<evidence type="ECO:0000256" key="5">
    <source>
        <dbReference type="ARBA" id="ARBA00022487"/>
    </source>
</evidence>
<evidence type="ECO:0000313" key="9">
    <source>
        <dbReference type="EMBL" id="ODM95947.1"/>
    </source>
</evidence>
<feature type="active site" description="Charge relay system" evidence="7">
    <location>
        <position position="234"/>
    </location>
</feature>
<evidence type="ECO:0000256" key="8">
    <source>
        <dbReference type="RuleBase" id="RU363068"/>
    </source>
</evidence>
<feature type="non-terminal residue" evidence="9">
    <location>
        <position position="1"/>
    </location>
</feature>
<comment type="caution">
    <text evidence="9">The sequence shown here is derived from an EMBL/GenBank/DDBJ whole genome shotgun (WGS) entry which is preliminary data.</text>
</comment>
<comment type="function">
    <text evidence="1 8">Serine hydrolase involved in the detoxification of formaldehyde.</text>
</comment>
<evidence type="ECO:0000256" key="6">
    <source>
        <dbReference type="ARBA" id="ARBA00022801"/>
    </source>
</evidence>
<comment type="similarity">
    <text evidence="2 8">Belongs to the esterase D family.</text>
</comment>
<dbReference type="EC" id="3.1.2.12" evidence="3 8"/>
<keyword evidence="8" id="KW-0963">Cytoplasm</keyword>
<dbReference type="InterPro" id="IPR029058">
    <property type="entry name" value="AB_hydrolase_fold"/>
</dbReference>
<dbReference type="Pfam" id="PF00756">
    <property type="entry name" value="Esterase"/>
    <property type="match status" value="1"/>
</dbReference>
<name>A0A1D2MS82_ORCCI</name>
<dbReference type="OMA" id="MCNEQNF"/>
<dbReference type="Proteomes" id="UP000094527">
    <property type="component" value="Unassembled WGS sequence"/>
</dbReference>
<organism evidence="9 10">
    <name type="scientific">Orchesella cincta</name>
    <name type="common">Springtail</name>
    <name type="synonym">Podura cincta</name>
    <dbReference type="NCBI Taxonomy" id="48709"/>
    <lineage>
        <taxon>Eukaryota</taxon>
        <taxon>Metazoa</taxon>
        <taxon>Ecdysozoa</taxon>
        <taxon>Arthropoda</taxon>
        <taxon>Hexapoda</taxon>
        <taxon>Collembola</taxon>
        <taxon>Entomobryomorpha</taxon>
        <taxon>Entomobryoidea</taxon>
        <taxon>Orchesellidae</taxon>
        <taxon>Orchesellinae</taxon>
        <taxon>Orchesella</taxon>
    </lineage>
</organism>
<dbReference type="PANTHER" id="PTHR10061:SF0">
    <property type="entry name" value="S-FORMYLGLUTATHIONE HYDROLASE"/>
    <property type="match status" value="1"/>
</dbReference>
<dbReference type="AlphaFoldDB" id="A0A1D2MS82"/>
<comment type="catalytic activity">
    <reaction evidence="8">
        <text>S-formylglutathione + H2O = formate + glutathione + H(+)</text>
        <dbReference type="Rhea" id="RHEA:14961"/>
        <dbReference type="ChEBI" id="CHEBI:15377"/>
        <dbReference type="ChEBI" id="CHEBI:15378"/>
        <dbReference type="ChEBI" id="CHEBI:15740"/>
        <dbReference type="ChEBI" id="CHEBI:57688"/>
        <dbReference type="ChEBI" id="CHEBI:57925"/>
        <dbReference type="EC" id="3.1.2.12"/>
    </reaction>
</comment>
<dbReference type="Gene3D" id="3.40.50.1820">
    <property type="entry name" value="alpha/beta hydrolase"/>
    <property type="match status" value="1"/>
</dbReference>
<dbReference type="InterPro" id="IPR000801">
    <property type="entry name" value="Esterase-like"/>
</dbReference>
<gene>
    <name evidence="9" type="ORF">Ocin01_10740</name>
</gene>
<feature type="active site" description="Charge relay system" evidence="7">
    <location>
        <position position="157"/>
    </location>
</feature>
<evidence type="ECO:0000313" key="10">
    <source>
        <dbReference type="Proteomes" id="UP000094527"/>
    </source>
</evidence>
<dbReference type="OrthoDB" id="420518at2759"/>
<comment type="subcellular location">
    <subcellularLocation>
        <location evidence="8">Cytoplasm</location>
    </subcellularLocation>
</comment>
<dbReference type="GO" id="GO:0005829">
    <property type="term" value="C:cytosol"/>
    <property type="evidence" value="ECO:0007669"/>
    <property type="project" value="TreeGrafter"/>
</dbReference>
<dbReference type="NCBIfam" id="TIGR02821">
    <property type="entry name" value="fghA_ester_D"/>
    <property type="match status" value="1"/>
</dbReference>
<feature type="active site" description="Charge relay system" evidence="7">
    <location>
        <position position="267"/>
    </location>
</feature>
<dbReference type="GO" id="GO:0046294">
    <property type="term" value="P:formaldehyde catabolic process"/>
    <property type="evidence" value="ECO:0007669"/>
    <property type="project" value="InterPro"/>
</dbReference>